<reference evidence="2 3" key="1">
    <citation type="submission" date="2019-09" db="EMBL/GenBank/DDBJ databases">
        <title>Serinicoccus pratensis sp. nov., isolated from meadow soil.</title>
        <authorList>
            <person name="Zhang W."/>
        </authorList>
    </citation>
    <scope>NUCLEOTIDE SEQUENCE [LARGE SCALE GENOMIC DNA]</scope>
    <source>
        <strain evidence="2 3">W204</strain>
    </source>
</reference>
<gene>
    <name evidence="2" type="ORF">FY030_02805</name>
</gene>
<accession>A0A5J6V3Q3</accession>
<proteinExistence type="predicted"/>
<dbReference type="InterPro" id="IPR036928">
    <property type="entry name" value="AS_sf"/>
</dbReference>
<keyword evidence="3" id="KW-1185">Reference proteome</keyword>
<feature type="domain" description="Amidase" evidence="1">
    <location>
        <begin position="27"/>
        <end position="457"/>
    </location>
</feature>
<dbReference type="Pfam" id="PF01425">
    <property type="entry name" value="Amidase"/>
    <property type="match status" value="1"/>
</dbReference>
<dbReference type="InterPro" id="IPR023631">
    <property type="entry name" value="Amidase_dom"/>
</dbReference>
<dbReference type="InterPro" id="IPR000120">
    <property type="entry name" value="Amidase"/>
</dbReference>
<dbReference type="RefSeq" id="WP_158060184.1">
    <property type="nucleotide sequence ID" value="NZ_CP044427.1"/>
</dbReference>
<sequence>MTNTALHEMGLLELRDRLHAREVSAREVVEDHLARIEQVNPALNAVVTVEAEAALAGADKADRLAAGGGDLPPLHGIPMTHKDTLATKGIRTTSGSPLLTDQVPEHSDLIIERLWAGGVICTGKNNVPEFAAGSHTYNPVFGATGNPFDTSRSVGGSSGGAAAVLAARVQPLADGTDMGGSLRNPAAWCNVVGLRPSPGVVPTVPAANPETWLSRTGLMARSVDDLALGMSVVAGPHPASPLASPLPPEAFAALLDDAGPADLSGVRVGVSIDLGVGVPVAPEVRRAMLEQAEVLASLGATVEESAPRLADADEVFDVQRAFEMATNLRRLVREHSDDGTLKPEVIWNVGHGLQMGAEQLMSAAEARGRLDAAVREWFGQWDLLLTPTVQVMPFPTEQTWPREIDGVQLETYVEWMRSCSVISATRCPAVSVPAGFVDGLPVGMQLVAAPYADDRLLRLARVYERATRHAEVAPQP</sequence>
<dbReference type="EMBL" id="CP044427">
    <property type="protein sequence ID" value="QFG67792.1"/>
    <property type="molecule type" value="Genomic_DNA"/>
</dbReference>
<dbReference type="KEGG" id="serw:FY030_02805"/>
<evidence type="ECO:0000313" key="2">
    <source>
        <dbReference type="EMBL" id="QFG67792.1"/>
    </source>
</evidence>
<protein>
    <submittedName>
        <fullName evidence="2">Amidase</fullName>
    </submittedName>
</protein>
<dbReference type="GO" id="GO:0003824">
    <property type="term" value="F:catalytic activity"/>
    <property type="evidence" value="ECO:0007669"/>
    <property type="project" value="InterPro"/>
</dbReference>
<dbReference type="PROSITE" id="PS00571">
    <property type="entry name" value="AMIDASES"/>
    <property type="match status" value="1"/>
</dbReference>
<evidence type="ECO:0000313" key="3">
    <source>
        <dbReference type="Proteomes" id="UP000326546"/>
    </source>
</evidence>
<name>A0A5J6V3Q3_9MICO</name>
<dbReference type="PANTHER" id="PTHR11895">
    <property type="entry name" value="TRANSAMIDASE"/>
    <property type="match status" value="1"/>
</dbReference>
<dbReference type="Gene3D" id="3.90.1300.10">
    <property type="entry name" value="Amidase signature (AS) domain"/>
    <property type="match status" value="1"/>
</dbReference>
<dbReference type="InterPro" id="IPR020556">
    <property type="entry name" value="Amidase_CS"/>
</dbReference>
<organism evidence="2 3">
    <name type="scientific">Ornithinimicrobium pratense</name>
    <dbReference type="NCBI Taxonomy" id="2593973"/>
    <lineage>
        <taxon>Bacteria</taxon>
        <taxon>Bacillati</taxon>
        <taxon>Actinomycetota</taxon>
        <taxon>Actinomycetes</taxon>
        <taxon>Micrococcales</taxon>
        <taxon>Ornithinimicrobiaceae</taxon>
        <taxon>Ornithinimicrobium</taxon>
    </lineage>
</organism>
<dbReference type="PANTHER" id="PTHR11895:SF76">
    <property type="entry name" value="INDOLEACETAMIDE HYDROLASE"/>
    <property type="match status" value="1"/>
</dbReference>
<dbReference type="OrthoDB" id="182039at2"/>
<dbReference type="AlphaFoldDB" id="A0A5J6V3Q3"/>
<dbReference type="SUPFAM" id="SSF75304">
    <property type="entry name" value="Amidase signature (AS) enzymes"/>
    <property type="match status" value="1"/>
</dbReference>
<dbReference type="Proteomes" id="UP000326546">
    <property type="component" value="Chromosome"/>
</dbReference>
<evidence type="ECO:0000259" key="1">
    <source>
        <dbReference type="Pfam" id="PF01425"/>
    </source>
</evidence>